<comment type="caution">
    <text evidence="1">The sequence shown here is derived from an EMBL/GenBank/DDBJ whole genome shotgun (WGS) entry which is preliminary data.</text>
</comment>
<name>A0AAW9NCW7_9BACI</name>
<dbReference type="InterPro" id="IPR018540">
    <property type="entry name" value="Spo0E-like"/>
</dbReference>
<dbReference type="Pfam" id="PF09388">
    <property type="entry name" value="SpoOE-like"/>
    <property type="match status" value="1"/>
</dbReference>
<reference evidence="1 2" key="1">
    <citation type="submission" date="2023-03" db="EMBL/GenBank/DDBJ databases">
        <title>Bacillus Genome Sequencing.</title>
        <authorList>
            <person name="Dunlap C."/>
        </authorList>
    </citation>
    <scope>NUCLEOTIDE SEQUENCE [LARGE SCALE GENOMIC DNA]</scope>
    <source>
        <strain evidence="1 2">B-41290</strain>
    </source>
</reference>
<accession>A0AAW9NCW7</accession>
<dbReference type="SUPFAM" id="SSF140500">
    <property type="entry name" value="BAS1536-like"/>
    <property type="match status" value="1"/>
</dbReference>
<proteinExistence type="predicted"/>
<organism evidence="1 2">
    <name type="scientific">Peribacillus castrilensis</name>
    <dbReference type="NCBI Taxonomy" id="2897690"/>
    <lineage>
        <taxon>Bacteria</taxon>
        <taxon>Bacillati</taxon>
        <taxon>Bacillota</taxon>
        <taxon>Bacilli</taxon>
        <taxon>Bacillales</taxon>
        <taxon>Bacillaceae</taxon>
        <taxon>Peribacillus</taxon>
    </lineage>
</organism>
<dbReference type="GO" id="GO:0043937">
    <property type="term" value="P:regulation of sporulation"/>
    <property type="evidence" value="ECO:0007669"/>
    <property type="project" value="InterPro"/>
</dbReference>
<dbReference type="InterPro" id="IPR037208">
    <property type="entry name" value="Spo0E-like_sf"/>
</dbReference>
<evidence type="ECO:0000313" key="1">
    <source>
        <dbReference type="EMBL" id="MEC0273039.1"/>
    </source>
</evidence>
<keyword evidence="2" id="KW-1185">Reference proteome</keyword>
<dbReference type="RefSeq" id="WP_367406564.1">
    <property type="nucleotide sequence ID" value="NZ_JARNBG010000001.1"/>
</dbReference>
<dbReference type="Gene3D" id="4.10.280.10">
    <property type="entry name" value="Helix-loop-helix DNA-binding domain"/>
    <property type="match status" value="1"/>
</dbReference>
<dbReference type="EMBL" id="JARNBH010000008">
    <property type="protein sequence ID" value="MEC0273039.1"/>
    <property type="molecule type" value="Genomic_DNA"/>
</dbReference>
<sequence length="63" mass="7397">MILKTVLELSKMIDGHRQDMYVLTKNKGTSHPEVIKISQHLNEDILRMQNIIEEINPRQQTLI</sequence>
<dbReference type="GO" id="GO:0046983">
    <property type="term" value="F:protein dimerization activity"/>
    <property type="evidence" value="ECO:0007669"/>
    <property type="project" value="InterPro"/>
</dbReference>
<gene>
    <name evidence="1" type="ORF">P4706_08120</name>
</gene>
<protein>
    <submittedName>
        <fullName evidence="1">Spo0E family sporulation regulatory protein-aspartic acid phosphatase</fullName>
    </submittedName>
</protein>
<dbReference type="AlphaFoldDB" id="A0AAW9NCW7"/>
<dbReference type="Proteomes" id="UP001307168">
    <property type="component" value="Unassembled WGS sequence"/>
</dbReference>
<evidence type="ECO:0000313" key="2">
    <source>
        <dbReference type="Proteomes" id="UP001307168"/>
    </source>
</evidence>
<dbReference type="InterPro" id="IPR036638">
    <property type="entry name" value="HLH_DNA-bd_sf"/>
</dbReference>